<feature type="domain" description="UBZ1-type" evidence="6">
    <location>
        <begin position="232"/>
        <end position="258"/>
    </location>
</feature>
<protein>
    <recommendedName>
        <fullName evidence="6">UBZ1-type domain-containing protein</fullName>
    </recommendedName>
</protein>
<feature type="region of interest" description="Disordered" evidence="5">
    <location>
        <begin position="104"/>
        <end position="124"/>
    </location>
</feature>
<feature type="compositionally biased region" description="Basic and acidic residues" evidence="5">
    <location>
        <begin position="1"/>
        <end position="11"/>
    </location>
</feature>
<evidence type="ECO:0000256" key="1">
    <source>
        <dbReference type="ARBA" id="ARBA00022723"/>
    </source>
</evidence>
<evidence type="ECO:0000256" key="3">
    <source>
        <dbReference type="ARBA" id="ARBA00022833"/>
    </source>
</evidence>
<evidence type="ECO:0000256" key="4">
    <source>
        <dbReference type="ARBA" id="ARBA00023054"/>
    </source>
</evidence>
<keyword evidence="2" id="KW-0863">Zinc-finger</keyword>
<dbReference type="Gene3D" id="2.40.155.10">
    <property type="entry name" value="Green fluorescent protein"/>
    <property type="match status" value="1"/>
</dbReference>
<evidence type="ECO:0000259" key="6">
    <source>
        <dbReference type="Pfam" id="PF18112"/>
    </source>
</evidence>
<dbReference type="AlphaFoldDB" id="A0A0K2UJ57"/>
<feature type="region of interest" description="Disordered" evidence="5">
    <location>
        <begin position="1"/>
        <end position="36"/>
    </location>
</feature>
<dbReference type="InterPro" id="IPR041641">
    <property type="entry name" value="CALCOCO1/2_Zn_UBZ1"/>
</dbReference>
<proteinExistence type="predicted"/>
<dbReference type="EMBL" id="HACA01020724">
    <property type="protein sequence ID" value="CDW38085.1"/>
    <property type="molecule type" value="Transcribed_RNA"/>
</dbReference>
<evidence type="ECO:0000256" key="5">
    <source>
        <dbReference type="SAM" id="MobiDB-lite"/>
    </source>
</evidence>
<dbReference type="GeneID" id="121132286"/>
<keyword evidence="1" id="KW-0479">Metal-binding</keyword>
<evidence type="ECO:0000313" key="7">
    <source>
        <dbReference type="EMBL" id="CDW38085.1"/>
    </source>
</evidence>
<sequence>MADAVSSHERIAGPQYSSSEHNTSSSSTRTHNTITNRKSTRDMYIYQNPHHHIHQPPNIQTHRRLLPKEPYGKQQFLRNFVSKPLIPIREGSEESLQLLSAFSEEDEEEEEMLPPLSSGSFSNTDQVRIVGSSSSVDFSEEDEEEEDDMSDLLLRLQQSQARMEHIKRMLVSQRGFIVESLKKMAEAQSQLKPKAQNTASTMTRIPISCDEESESSSSYGNHRAQSPSPDFKICPMCEVPFPSSMDDLDFESHVLDHFSFSMNDEAEPERYAGACASSLSDTS</sequence>
<dbReference type="OrthoDB" id="10670719at2759"/>
<dbReference type="GO" id="GO:0008270">
    <property type="term" value="F:zinc ion binding"/>
    <property type="evidence" value="ECO:0007669"/>
    <property type="project" value="UniProtKB-KW"/>
</dbReference>
<name>A0A0K2UJ57_LEPSM</name>
<keyword evidence="3" id="KW-0862">Zinc</keyword>
<reference evidence="7" key="1">
    <citation type="submission" date="2014-05" db="EMBL/GenBank/DDBJ databases">
        <authorList>
            <person name="Chronopoulou M."/>
        </authorList>
    </citation>
    <scope>NUCLEOTIDE SEQUENCE</scope>
    <source>
        <tissue evidence="7">Whole organism</tissue>
    </source>
</reference>
<keyword evidence="4" id="KW-0175">Coiled coil</keyword>
<evidence type="ECO:0000256" key="2">
    <source>
        <dbReference type="ARBA" id="ARBA00022771"/>
    </source>
</evidence>
<accession>A0A0K2UJ57</accession>
<dbReference type="RefSeq" id="XP_071742722.1">
    <property type="nucleotide sequence ID" value="XM_071886621.1"/>
</dbReference>
<dbReference type="KEGG" id="lsm:121132286"/>
<dbReference type="InterPro" id="IPR009017">
    <property type="entry name" value="GFP"/>
</dbReference>
<feature type="compositionally biased region" description="Low complexity" evidence="5">
    <location>
        <begin position="17"/>
        <end position="36"/>
    </location>
</feature>
<dbReference type="RefSeq" id="XP_071742723.1">
    <property type="nucleotide sequence ID" value="XM_071886622.1"/>
</dbReference>
<organism evidence="7">
    <name type="scientific">Lepeophtheirus salmonis</name>
    <name type="common">Salmon louse</name>
    <name type="synonym">Caligus salmonis</name>
    <dbReference type="NCBI Taxonomy" id="72036"/>
    <lineage>
        <taxon>Eukaryota</taxon>
        <taxon>Metazoa</taxon>
        <taxon>Ecdysozoa</taxon>
        <taxon>Arthropoda</taxon>
        <taxon>Crustacea</taxon>
        <taxon>Multicrustacea</taxon>
        <taxon>Hexanauplia</taxon>
        <taxon>Copepoda</taxon>
        <taxon>Siphonostomatoida</taxon>
        <taxon>Caligidae</taxon>
        <taxon>Lepeophtheirus</taxon>
    </lineage>
</organism>
<dbReference type="Pfam" id="PF18112">
    <property type="entry name" value="Zn-C2H2_12"/>
    <property type="match status" value="1"/>
</dbReference>
<dbReference type="RefSeq" id="XP_040583587.1">
    <property type="nucleotide sequence ID" value="XM_040727653.2"/>
</dbReference>